<dbReference type="GeneID" id="37019723"/>
<feature type="signal peptide" evidence="1">
    <location>
        <begin position="1"/>
        <end position="19"/>
    </location>
</feature>
<evidence type="ECO:0000256" key="1">
    <source>
        <dbReference type="SAM" id="SignalP"/>
    </source>
</evidence>
<protein>
    <submittedName>
        <fullName evidence="2">Uncharacterized protein</fullName>
    </submittedName>
</protein>
<evidence type="ECO:0000313" key="2">
    <source>
        <dbReference type="EMBL" id="PWN32242.1"/>
    </source>
</evidence>
<keyword evidence="1" id="KW-0732">Signal</keyword>
<dbReference type="Proteomes" id="UP000245771">
    <property type="component" value="Unassembled WGS sequence"/>
</dbReference>
<name>A0A316V460_9BASI</name>
<proteinExistence type="predicted"/>
<dbReference type="EMBL" id="KZ819606">
    <property type="protein sequence ID" value="PWN32242.1"/>
    <property type="molecule type" value="Genomic_DNA"/>
</dbReference>
<sequence length="120" mass="13688">MLFIRLVIFLAICAPLATTAPSCLGINIPKKVRSADKAAHLEEQKSQRDIRTNEIARSERIIDCYHDKNSEGAKLYKSDIVDRQKSLKRIERNIKALESGKIVTHTTQHGADRKTYRSWP</sequence>
<evidence type="ECO:0000313" key="3">
    <source>
        <dbReference type="Proteomes" id="UP000245771"/>
    </source>
</evidence>
<dbReference type="AlphaFoldDB" id="A0A316V460"/>
<keyword evidence="3" id="KW-1185">Reference proteome</keyword>
<accession>A0A316V460</accession>
<reference evidence="2 3" key="1">
    <citation type="journal article" date="2018" name="Mol. Biol. Evol.">
        <title>Broad Genomic Sampling Reveals a Smut Pathogenic Ancestry of the Fungal Clade Ustilaginomycotina.</title>
        <authorList>
            <person name="Kijpornyongpan T."/>
            <person name="Mondo S.J."/>
            <person name="Barry K."/>
            <person name="Sandor L."/>
            <person name="Lee J."/>
            <person name="Lipzen A."/>
            <person name="Pangilinan J."/>
            <person name="LaButti K."/>
            <person name="Hainaut M."/>
            <person name="Henrissat B."/>
            <person name="Grigoriev I.V."/>
            <person name="Spatafora J.W."/>
            <person name="Aime M.C."/>
        </authorList>
    </citation>
    <scope>NUCLEOTIDE SEQUENCE [LARGE SCALE GENOMIC DNA]</scope>
    <source>
        <strain evidence="2 3">MCA 3882</strain>
    </source>
</reference>
<gene>
    <name evidence="2" type="ORF">FA14DRAFT_158176</name>
</gene>
<organism evidence="2 3">
    <name type="scientific">Meira miltonrushii</name>
    <dbReference type="NCBI Taxonomy" id="1280837"/>
    <lineage>
        <taxon>Eukaryota</taxon>
        <taxon>Fungi</taxon>
        <taxon>Dikarya</taxon>
        <taxon>Basidiomycota</taxon>
        <taxon>Ustilaginomycotina</taxon>
        <taxon>Exobasidiomycetes</taxon>
        <taxon>Exobasidiales</taxon>
        <taxon>Brachybasidiaceae</taxon>
        <taxon>Meira</taxon>
    </lineage>
</organism>
<feature type="chain" id="PRO_5016444990" evidence="1">
    <location>
        <begin position="20"/>
        <end position="120"/>
    </location>
</feature>
<dbReference type="RefSeq" id="XP_025352544.1">
    <property type="nucleotide sequence ID" value="XM_025497942.1"/>
</dbReference>
<dbReference type="InParanoid" id="A0A316V460"/>